<feature type="transmembrane region" description="Helical" evidence="1">
    <location>
        <begin position="7"/>
        <end position="25"/>
    </location>
</feature>
<keyword evidence="1" id="KW-0472">Membrane</keyword>
<dbReference type="Pfam" id="PF16080">
    <property type="entry name" value="Phage_holin_2_3"/>
    <property type="match status" value="1"/>
</dbReference>
<gene>
    <name evidence="2" type="ordered locus">Rahaq_0723</name>
    <name evidence="3" type="ORF">ACFPK4_22275</name>
</gene>
<organism evidence="2 4">
    <name type="scientific">Rahnella sp. (strain Y9602)</name>
    <dbReference type="NCBI Taxonomy" id="2703885"/>
    <lineage>
        <taxon>Bacteria</taxon>
        <taxon>Pseudomonadati</taxon>
        <taxon>Pseudomonadota</taxon>
        <taxon>Gammaproteobacteria</taxon>
        <taxon>Enterobacterales</taxon>
        <taxon>Yersiniaceae</taxon>
        <taxon>Rahnella</taxon>
    </lineage>
</organism>
<keyword evidence="1" id="KW-1133">Transmembrane helix</keyword>
<reference evidence="3 5" key="3">
    <citation type="submission" date="2024-09" db="EMBL/GenBank/DDBJ databases">
        <title>Genomes of Rahnella.</title>
        <authorList>
            <person name="Mnguni F.C."/>
            <person name="Shin G.Y."/>
            <person name="Coutinho T."/>
        </authorList>
    </citation>
    <scope>NUCLEOTIDE SEQUENCE [LARGE SCALE GENOMIC DNA]</scope>
    <source>
        <strain evidence="3 5">20WA0057</strain>
    </source>
</reference>
<dbReference type="GeneID" id="95418596"/>
<dbReference type="AlphaFoldDB" id="A0A0H3F8P0"/>
<evidence type="ECO:0000313" key="3">
    <source>
        <dbReference type="EMBL" id="MFD3226271.1"/>
    </source>
</evidence>
<evidence type="ECO:0000313" key="5">
    <source>
        <dbReference type="Proteomes" id="UP001598201"/>
    </source>
</evidence>
<dbReference type="OrthoDB" id="6626733at2"/>
<reference evidence="4" key="1">
    <citation type="submission" date="2011-01" db="EMBL/GenBank/DDBJ databases">
        <title>Complete sequence of chromosome of Rahnella sp. Y9602.</title>
        <authorList>
            <consortium name="US DOE Joint Genome Institute"/>
            <person name="Lucas S."/>
            <person name="Copeland A."/>
            <person name="Lapidus A."/>
            <person name="Cheng J.-F."/>
            <person name="Goodwin L."/>
            <person name="Pitluck S."/>
            <person name="Lu M."/>
            <person name="Detter J.C."/>
            <person name="Han C."/>
            <person name="Tapia R."/>
            <person name="Land M."/>
            <person name="Hauser L."/>
            <person name="Kyrpides N."/>
            <person name="Ivanova N."/>
            <person name="Ovchinnikova G."/>
            <person name="Pagani I."/>
            <person name="Sobecky P.A."/>
            <person name="Martinez R.J."/>
            <person name="Woyke T."/>
        </authorList>
    </citation>
    <scope>NUCLEOTIDE SEQUENCE [LARGE SCALE GENOMIC DNA]</scope>
    <source>
        <strain evidence="4">Y9602</strain>
    </source>
</reference>
<dbReference type="KEGG" id="rah:Rahaq_0723"/>
<keyword evidence="1" id="KW-0812">Transmembrane</keyword>
<dbReference type="eggNOG" id="ENOG5033HWK">
    <property type="taxonomic scope" value="Bacteria"/>
</dbReference>
<dbReference type="EMBL" id="JBHUCJ010000079">
    <property type="protein sequence ID" value="MFD3226271.1"/>
    <property type="molecule type" value="Genomic_DNA"/>
</dbReference>
<reference evidence="2 4" key="2">
    <citation type="journal article" date="2012" name="J. Bacteriol.">
        <title>Complete Genome Sequence of Rahnella sp. Strain Y9602, a Gammaproteobacterium Isolate from Metal- and Radionuclide-Contaminated Soil.</title>
        <authorList>
            <person name="Martinez R.J."/>
            <person name="Bruce D."/>
            <person name="Detter C."/>
            <person name="Goodwin L.A."/>
            <person name="Han J."/>
            <person name="Han C.S."/>
            <person name="Held B."/>
            <person name="Land M.L."/>
            <person name="Mikhailova N."/>
            <person name="Nolan M."/>
            <person name="Pennacchio L."/>
            <person name="Pitluck S."/>
            <person name="Tapia R."/>
            <person name="Woyke T."/>
            <person name="Sobecky P.A."/>
        </authorList>
    </citation>
    <scope>NUCLEOTIDE SEQUENCE [LARGE SCALE GENOMIC DNA]</scope>
    <source>
        <strain evidence="2 4">Y9602</strain>
    </source>
</reference>
<evidence type="ECO:0000256" key="1">
    <source>
        <dbReference type="SAM" id="Phobius"/>
    </source>
</evidence>
<sequence precursor="true">MGLNTERISSGCAYFIATSLTWLASLTSQDVAFLVGSAVGVGTFLINWYYRRKSYQLLARKGLSKDDYENLNS</sequence>
<evidence type="ECO:0000313" key="2">
    <source>
        <dbReference type="EMBL" id="ADW72350.1"/>
    </source>
</evidence>
<dbReference type="RefSeq" id="WP_013574055.1">
    <property type="nucleotide sequence ID" value="NC_015061.1"/>
</dbReference>
<protein>
    <submittedName>
        <fullName evidence="3">HP1 family phage holin</fullName>
    </submittedName>
    <submittedName>
        <fullName evidence="2">Prophage Hp1 family holin</fullName>
    </submittedName>
</protein>
<dbReference type="HOGENOM" id="CLU_174839_1_0_6"/>
<feature type="transmembrane region" description="Helical" evidence="1">
    <location>
        <begin position="31"/>
        <end position="50"/>
    </location>
</feature>
<proteinExistence type="predicted"/>
<accession>A0A0H3F8P0</accession>
<dbReference type="InterPro" id="IPR032118">
    <property type="entry name" value="Phage_holin_HP1"/>
</dbReference>
<keyword evidence="5" id="KW-1185">Reference proteome</keyword>
<dbReference type="Proteomes" id="UP000007257">
    <property type="component" value="Chromosome"/>
</dbReference>
<dbReference type="Proteomes" id="UP001598201">
    <property type="component" value="Unassembled WGS sequence"/>
</dbReference>
<evidence type="ECO:0000313" key="4">
    <source>
        <dbReference type="Proteomes" id="UP000007257"/>
    </source>
</evidence>
<name>A0A0H3F8P0_RAHSY</name>
<dbReference type="EMBL" id="CP002505">
    <property type="protein sequence ID" value="ADW72350.1"/>
    <property type="molecule type" value="Genomic_DNA"/>
</dbReference>